<sequence>MSDAAGIINFSGLLSQSSVILSAACQQIVLLHLLHDRREAWRKSVPRICALAIILIGMVILFSAATATQEKPDDFALSKAQYYPLYLSIYLLGFTMNQIDVGLLGWKCAKVAPTPWLYRGLILIALTLPFSVIYVGCRVAAIIVGNFGMSGHDWEIVAQLSVSAAAIIQMVGWTVPDWGRHVSAAWSWLNDWRSFREVRSLHQELTRHAPQVVLNLDTATELRTRLYRIVVEIRDAQWALRTWVPQGTAEAACAWAKARGLNGVELAAVVEATQLRAALRCKAQGQPPVRHEETPLAAEPQSLADEIGFQRHLVRAFNQVSGPDFPHSESTQNR</sequence>
<evidence type="ECO:0000256" key="1">
    <source>
        <dbReference type="SAM" id="Phobius"/>
    </source>
</evidence>
<keyword evidence="1" id="KW-0812">Transmembrane</keyword>
<reference evidence="3 4" key="1">
    <citation type="submission" date="2019-05" db="EMBL/GenBank/DDBJ databases">
        <title>Comparative genomics and metabolomics analyses of clavulanic acid producing Streptomyces species provides insight into specialized metabolism and evolution of beta-lactam biosynthetic gene clusters.</title>
        <authorList>
            <person name="Moore M.A."/>
            <person name="Cruz-Morales P."/>
            <person name="Barona Gomez F."/>
            <person name="Kapil T."/>
        </authorList>
    </citation>
    <scope>NUCLEOTIDE SEQUENCE [LARGE SCALE GENOMIC DNA]</scope>
    <source>
        <strain evidence="3 4">NRRL 5741</strain>
    </source>
</reference>
<organism evidence="3 4">
    <name type="scientific">Streptomyces jumonjinensis</name>
    <dbReference type="NCBI Taxonomy" id="1945"/>
    <lineage>
        <taxon>Bacteria</taxon>
        <taxon>Bacillati</taxon>
        <taxon>Actinomycetota</taxon>
        <taxon>Actinomycetes</taxon>
        <taxon>Kitasatosporales</taxon>
        <taxon>Streptomycetaceae</taxon>
        <taxon>Streptomyces</taxon>
    </lineage>
</organism>
<feature type="transmembrane region" description="Helical" evidence="1">
    <location>
        <begin position="12"/>
        <end position="33"/>
    </location>
</feature>
<evidence type="ECO:0000313" key="4">
    <source>
        <dbReference type="Proteomes" id="UP000419138"/>
    </source>
</evidence>
<proteinExistence type="predicted"/>
<gene>
    <name evidence="3" type="ORF">FF041_34825</name>
</gene>
<comment type="caution">
    <text evidence="3">The sequence shown here is derived from an EMBL/GenBank/DDBJ whole genome shotgun (WGS) entry which is preliminary data.</text>
</comment>
<dbReference type="NCBIfam" id="NF042915">
    <property type="entry name" value="MAB_1171c_fam"/>
    <property type="match status" value="1"/>
</dbReference>
<dbReference type="EMBL" id="VCLA01000197">
    <property type="protein sequence ID" value="MQT05124.1"/>
    <property type="molecule type" value="Genomic_DNA"/>
</dbReference>
<feature type="transmembrane region" description="Helical" evidence="1">
    <location>
        <begin position="85"/>
        <end position="104"/>
    </location>
</feature>
<evidence type="ECO:0000313" key="3">
    <source>
        <dbReference type="EMBL" id="MQT05124.1"/>
    </source>
</evidence>
<evidence type="ECO:0000259" key="2">
    <source>
        <dbReference type="Pfam" id="PF20182"/>
    </source>
</evidence>
<keyword evidence="4" id="KW-1185">Reference proteome</keyword>
<feature type="domain" description="DUF6545" evidence="2">
    <location>
        <begin position="188"/>
        <end position="317"/>
    </location>
</feature>
<protein>
    <recommendedName>
        <fullName evidence="2">DUF6545 domain-containing protein</fullName>
    </recommendedName>
</protein>
<accession>A0A646KS20</accession>
<keyword evidence="1" id="KW-0472">Membrane</keyword>
<dbReference type="InterPro" id="IPR050039">
    <property type="entry name" value="MAB_1171c-like"/>
</dbReference>
<feature type="transmembrane region" description="Helical" evidence="1">
    <location>
        <begin position="45"/>
        <end position="65"/>
    </location>
</feature>
<dbReference type="Pfam" id="PF20182">
    <property type="entry name" value="DUF6545"/>
    <property type="match status" value="1"/>
</dbReference>
<dbReference type="Proteomes" id="UP000419138">
    <property type="component" value="Unassembled WGS sequence"/>
</dbReference>
<dbReference type="AlphaFoldDB" id="A0A646KS20"/>
<feature type="transmembrane region" description="Helical" evidence="1">
    <location>
        <begin position="116"/>
        <end position="144"/>
    </location>
</feature>
<dbReference type="InterPro" id="IPR046675">
    <property type="entry name" value="DUF6545"/>
</dbReference>
<keyword evidence="1" id="KW-1133">Transmembrane helix</keyword>
<name>A0A646KS20_STRJU</name>